<sequence>MRSAIAMRSMFRLAAGCGLAVLLLAAVAPRGAGAHEVRQVGDYEFVVGFLDEPAFAGELNGLDLRVTLKPGAATPGAATPDASPAADGGDTPAAAIAPEGTPVEGLDETLQAEVIYLDQTMALPLRARYGEPGAYASEFFPTTPGDYSFRVFGTVEGVQVDETFTSGPETFGAVQDPAPLQFPQTDAAAVSAASTDGGFEDGPAGIGLVAAVGAAAAWSVRQRIVARRDRASHPAR</sequence>
<name>A0A6J4UHT0_9BACT</name>
<feature type="region of interest" description="Disordered" evidence="1">
    <location>
        <begin position="73"/>
        <end position="98"/>
    </location>
</feature>
<accession>A0A6J4UHT0</accession>
<feature type="chain" id="PRO_5026688423" evidence="2">
    <location>
        <begin position="35"/>
        <end position="236"/>
    </location>
</feature>
<evidence type="ECO:0000256" key="1">
    <source>
        <dbReference type="SAM" id="MobiDB-lite"/>
    </source>
</evidence>
<gene>
    <name evidence="3" type="ORF">AVDCRST_MAG49-1543</name>
</gene>
<reference evidence="3" key="1">
    <citation type="submission" date="2020-02" db="EMBL/GenBank/DDBJ databases">
        <authorList>
            <person name="Meier V. D."/>
        </authorList>
    </citation>
    <scope>NUCLEOTIDE SEQUENCE</scope>
    <source>
        <strain evidence="3">AVDCRST_MAG49</strain>
    </source>
</reference>
<keyword evidence="2" id="KW-0732">Signal</keyword>
<dbReference type="AlphaFoldDB" id="A0A6J4UHT0"/>
<protein>
    <submittedName>
        <fullName evidence="3">Uncharacterized protein</fullName>
    </submittedName>
</protein>
<evidence type="ECO:0000256" key="2">
    <source>
        <dbReference type="SAM" id="SignalP"/>
    </source>
</evidence>
<proteinExistence type="predicted"/>
<evidence type="ECO:0000313" key="3">
    <source>
        <dbReference type="EMBL" id="CAA9548247.1"/>
    </source>
</evidence>
<organism evidence="3">
    <name type="scientific">uncultured Thermomicrobiales bacterium</name>
    <dbReference type="NCBI Taxonomy" id="1645740"/>
    <lineage>
        <taxon>Bacteria</taxon>
        <taxon>Pseudomonadati</taxon>
        <taxon>Thermomicrobiota</taxon>
        <taxon>Thermomicrobia</taxon>
        <taxon>Thermomicrobiales</taxon>
        <taxon>environmental samples</taxon>
    </lineage>
</organism>
<dbReference type="EMBL" id="CADCWG010000095">
    <property type="protein sequence ID" value="CAA9548247.1"/>
    <property type="molecule type" value="Genomic_DNA"/>
</dbReference>
<feature type="signal peptide" evidence="2">
    <location>
        <begin position="1"/>
        <end position="34"/>
    </location>
</feature>